<organism evidence="4 5">
    <name type="scientific">Frankliniella fusca</name>
    <dbReference type="NCBI Taxonomy" id="407009"/>
    <lineage>
        <taxon>Eukaryota</taxon>
        <taxon>Metazoa</taxon>
        <taxon>Ecdysozoa</taxon>
        <taxon>Arthropoda</taxon>
        <taxon>Hexapoda</taxon>
        <taxon>Insecta</taxon>
        <taxon>Pterygota</taxon>
        <taxon>Neoptera</taxon>
        <taxon>Paraneoptera</taxon>
        <taxon>Thysanoptera</taxon>
        <taxon>Terebrantia</taxon>
        <taxon>Thripoidea</taxon>
        <taxon>Thripidae</taxon>
        <taxon>Frankliniella</taxon>
    </lineage>
</organism>
<dbReference type="SMART" id="SM00166">
    <property type="entry name" value="UBX"/>
    <property type="match status" value="1"/>
</dbReference>
<evidence type="ECO:0000259" key="3">
    <source>
        <dbReference type="PROSITE" id="PS51399"/>
    </source>
</evidence>
<dbReference type="PANTHER" id="PTHR23333:SF20">
    <property type="entry name" value="NSFL1 COFACTOR P47"/>
    <property type="match status" value="1"/>
</dbReference>
<dbReference type="CDD" id="cd14348">
    <property type="entry name" value="UBA_p47"/>
    <property type="match status" value="1"/>
</dbReference>
<dbReference type="InterPro" id="IPR009060">
    <property type="entry name" value="UBA-like_sf"/>
</dbReference>
<evidence type="ECO:0000313" key="5">
    <source>
        <dbReference type="Proteomes" id="UP001219518"/>
    </source>
</evidence>
<dbReference type="GO" id="GO:0031468">
    <property type="term" value="P:nuclear membrane reassembly"/>
    <property type="evidence" value="ECO:0007669"/>
    <property type="project" value="TreeGrafter"/>
</dbReference>
<dbReference type="SUPFAM" id="SSF54236">
    <property type="entry name" value="Ubiquitin-like"/>
    <property type="match status" value="1"/>
</dbReference>
<dbReference type="InterPro" id="IPR001012">
    <property type="entry name" value="UBX_dom"/>
</dbReference>
<gene>
    <name evidence="4" type="ORF">KUF71_008595</name>
</gene>
<dbReference type="InterPro" id="IPR012989">
    <property type="entry name" value="SEP_domain"/>
</dbReference>
<feature type="compositionally biased region" description="Polar residues" evidence="1">
    <location>
        <begin position="193"/>
        <end position="204"/>
    </location>
</feature>
<feature type="domain" description="UBX" evidence="2">
    <location>
        <begin position="321"/>
        <end position="398"/>
    </location>
</feature>
<dbReference type="GO" id="GO:0043161">
    <property type="term" value="P:proteasome-mediated ubiquitin-dependent protein catabolic process"/>
    <property type="evidence" value="ECO:0007669"/>
    <property type="project" value="TreeGrafter"/>
</dbReference>
<dbReference type="Gene3D" id="1.10.8.10">
    <property type="entry name" value="DNA helicase RuvA subunit, C-terminal domain"/>
    <property type="match status" value="1"/>
</dbReference>
<dbReference type="FunFam" id="3.30.420.210:FF:000002">
    <property type="entry name" value="UBX domain-containing protein 1"/>
    <property type="match status" value="1"/>
</dbReference>
<dbReference type="Gene3D" id="3.10.20.90">
    <property type="entry name" value="Phosphatidylinositol 3-kinase Catalytic Subunit, Chain A, domain 1"/>
    <property type="match status" value="1"/>
</dbReference>
<dbReference type="PROSITE" id="PS50033">
    <property type="entry name" value="UBX"/>
    <property type="match status" value="1"/>
</dbReference>
<dbReference type="InterPro" id="IPR029071">
    <property type="entry name" value="Ubiquitin-like_domsf"/>
</dbReference>
<proteinExistence type="predicted"/>
<dbReference type="GO" id="GO:0005829">
    <property type="term" value="C:cytosol"/>
    <property type="evidence" value="ECO:0007669"/>
    <property type="project" value="TreeGrafter"/>
</dbReference>
<feature type="region of interest" description="Disordered" evidence="1">
    <location>
        <begin position="153"/>
        <end position="204"/>
    </location>
</feature>
<dbReference type="PANTHER" id="PTHR23333">
    <property type="entry name" value="UBX DOMAIN CONTAINING PROTEIN"/>
    <property type="match status" value="1"/>
</dbReference>
<dbReference type="Pfam" id="PF14555">
    <property type="entry name" value="UBA_4"/>
    <property type="match status" value="1"/>
</dbReference>
<dbReference type="GO" id="GO:0007030">
    <property type="term" value="P:Golgi organization"/>
    <property type="evidence" value="ECO:0007669"/>
    <property type="project" value="TreeGrafter"/>
</dbReference>
<feature type="domain" description="SEP" evidence="3">
    <location>
        <begin position="202"/>
        <end position="267"/>
    </location>
</feature>
<evidence type="ECO:0000259" key="2">
    <source>
        <dbReference type="PROSITE" id="PS50033"/>
    </source>
</evidence>
<dbReference type="Pfam" id="PF08059">
    <property type="entry name" value="SEP"/>
    <property type="match status" value="1"/>
</dbReference>
<keyword evidence="5" id="KW-1185">Reference proteome</keyword>
<evidence type="ECO:0000313" key="4">
    <source>
        <dbReference type="EMBL" id="KAK3919468.1"/>
    </source>
</evidence>
<dbReference type="EMBL" id="JAHWGI010000979">
    <property type="protein sequence ID" value="KAK3919468.1"/>
    <property type="molecule type" value="Genomic_DNA"/>
</dbReference>
<dbReference type="GO" id="GO:0043130">
    <property type="term" value="F:ubiquitin binding"/>
    <property type="evidence" value="ECO:0007669"/>
    <property type="project" value="TreeGrafter"/>
</dbReference>
<dbReference type="Proteomes" id="UP001219518">
    <property type="component" value="Unassembled WGS sequence"/>
</dbReference>
<evidence type="ECO:0000256" key="1">
    <source>
        <dbReference type="SAM" id="MobiDB-lite"/>
    </source>
</evidence>
<reference evidence="4" key="1">
    <citation type="submission" date="2021-07" db="EMBL/GenBank/DDBJ databases">
        <authorList>
            <person name="Catto M.A."/>
            <person name="Jacobson A."/>
            <person name="Kennedy G."/>
            <person name="Labadie P."/>
            <person name="Hunt B.G."/>
            <person name="Srinivasan R."/>
        </authorList>
    </citation>
    <scope>NUCLEOTIDE SEQUENCE</scope>
    <source>
        <strain evidence="4">PL_HMW_Pooled</strain>
        <tissue evidence="4">Head</tissue>
    </source>
</reference>
<feature type="region of interest" description="Disordered" evidence="1">
    <location>
        <begin position="43"/>
        <end position="140"/>
    </location>
</feature>
<dbReference type="SUPFAM" id="SSF102848">
    <property type="entry name" value="NSFL1 (p97 ATPase) cofactor p47, SEP domain"/>
    <property type="match status" value="1"/>
</dbReference>
<dbReference type="CDD" id="cd01770">
    <property type="entry name" value="UBX_UBXN2"/>
    <property type="match status" value="1"/>
</dbReference>
<sequence length="400" mass="43524">MSNQADQLATFIDLTKASEDRARFFLESSGWQLEVALASFFEADNDTEMDRESPEGEPFPMRAEPESAPEPQSRPSASKKGKSKSKSSSSNRVRTLASLRQDSDDSDSGNEEGQAFYAGGSDSSGQQILGPPKNKNKMNKEEFVAQMFKSVKEHGAEEVDPRLPGSAGPSTSSFGGRGYRLGQTPDDIEEVTTGGSSRQPPQVNVTLKMWRDGFTVNDGPLRGYADPENKEFLECIKKGEIPRELIREARGSEVHVNIEAHSHEEPPPYKPKVKAFTGKGNVLGSPVPSSNPTNSVTAGIPDGRTKEELEAAAQKEITVDASQPSTTIQVRLTDGSTLIARLNHSHTVGDLRRYITLARPQYSSSTFSLHTTFPRKELSENSQSVQDAGLLNAAVLQRLG</sequence>
<dbReference type="Pfam" id="PF00789">
    <property type="entry name" value="UBX"/>
    <property type="match status" value="1"/>
</dbReference>
<dbReference type="SMART" id="SM00553">
    <property type="entry name" value="SEP"/>
    <property type="match status" value="1"/>
</dbReference>
<name>A0AAE1HDZ7_9NEOP</name>
<dbReference type="PROSITE" id="PS51399">
    <property type="entry name" value="SEP"/>
    <property type="match status" value="1"/>
</dbReference>
<accession>A0AAE1HDZ7</accession>
<dbReference type="SUPFAM" id="SSF46934">
    <property type="entry name" value="UBA-like"/>
    <property type="match status" value="1"/>
</dbReference>
<reference evidence="4" key="2">
    <citation type="journal article" date="2023" name="BMC Genomics">
        <title>Pest status, molecular evolution, and epigenetic factors derived from the genome assembly of Frankliniella fusca, a thysanopteran phytovirus vector.</title>
        <authorList>
            <person name="Catto M.A."/>
            <person name="Labadie P.E."/>
            <person name="Jacobson A.L."/>
            <person name="Kennedy G.G."/>
            <person name="Srinivasan R."/>
            <person name="Hunt B.G."/>
        </authorList>
    </citation>
    <scope>NUCLEOTIDE SEQUENCE</scope>
    <source>
        <strain evidence="4">PL_HMW_Pooled</strain>
    </source>
</reference>
<dbReference type="GO" id="GO:0000045">
    <property type="term" value="P:autophagosome assembly"/>
    <property type="evidence" value="ECO:0007669"/>
    <property type="project" value="TreeGrafter"/>
</dbReference>
<dbReference type="Gene3D" id="3.30.420.210">
    <property type="entry name" value="SEP domain"/>
    <property type="match status" value="1"/>
</dbReference>
<dbReference type="GO" id="GO:0005634">
    <property type="term" value="C:nucleus"/>
    <property type="evidence" value="ECO:0007669"/>
    <property type="project" value="TreeGrafter"/>
</dbReference>
<dbReference type="AlphaFoldDB" id="A0AAE1HDZ7"/>
<protein>
    <submittedName>
        <fullName evidence="4">NSFL1 cofactor p47</fullName>
    </submittedName>
</protein>
<dbReference type="GO" id="GO:0061025">
    <property type="term" value="P:membrane fusion"/>
    <property type="evidence" value="ECO:0007669"/>
    <property type="project" value="TreeGrafter"/>
</dbReference>
<dbReference type="InterPro" id="IPR036241">
    <property type="entry name" value="NSFL1C_SEP_dom_sf"/>
</dbReference>
<comment type="caution">
    <text evidence="4">The sequence shown here is derived from an EMBL/GenBank/DDBJ whole genome shotgun (WGS) entry which is preliminary data.</text>
</comment>